<dbReference type="InterPro" id="IPR014973">
    <property type="entry name" value="DUF1835"/>
</dbReference>
<dbReference type="PANTHER" id="PTHR33594:SF1">
    <property type="entry name" value="HD_PDEASE DOMAIN-CONTAINING PROTEIN"/>
    <property type="match status" value="1"/>
</dbReference>
<dbReference type="Gene3D" id="1.20.58.1910">
    <property type="match status" value="1"/>
</dbReference>
<gene>
    <name evidence="2" type="ORF">AWU65_23740</name>
</gene>
<dbReference type="OrthoDB" id="9797344at2"/>
<keyword evidence="3" id="KW-1185">Reference proteome</keyword>
<evidence type="ECO:0000313" key="2">
    <source>
        <dbReference type="EMBL" id="KZS48729.1"/>
    </source>
</evidence>
<dbReference type="InterPro" id="IPR006674">
    <property type="entry name" value="HD_domain"/>
</dbReference>
<dbReference type="RefSeq" id="WP_063479518.1">
    <property type="nucleotide sequence ID" value="NZ_CP147845.1"/>
</dbReference>
<dbReference type="Proteomes" id="UP000076796">
    <property type="component" value="Unassembled WGS sequence"/>
</dbReference>
<evidence type="ECO:0000259" key="1">
    <source>
        <dbReference type="PROSITE" id="PS51831"/>
    </source>
</evidence>
<dbReference type="STRING" id="59843.A3958_23010"/>
<dbReference type="InterPro" id="IPR003607">
    <property type="entry name" value="HD/PDEase_dom"/>
</dbReference>
<accession>A0A163M481</accession>
<dbReference type="InterPro" id="IPR022123">
    <property type="entry name" value="DUF3658"/>
</dbReference>
<evidence type="ECO:0000313" key="3">
    <source>
        <dbReference type="Proteomes" id="UP000076796"/>
    </source>
</evidence>
<proteinExistence type="predicted"/>
<dbReference type="CDD" id="cd00077">
    <property type="entry name" value="HDc"/>
    <property type="match status" value="1"/>
</dbReference>
<dbReference type="GeneID" id="97555694"/>
<feature type="domain" description="HD" evidence="1">
    <location>
        <begin position="28"/>
        <end position="129"/>
    </location>
</feature>
<dbReference type="AlphaFoldDB" id="A0A163M481"/>
<name>A0A163M481_9BACL</name>
<dbReference type="SUPFAM" id="SSF109604">
    <property type="entry name" value="HD-domain/PDEase-like"/>
    <property type="match status" value="1"/>
</dbReference>
<dbReference type="Gene3D" id="1.10.472.50">
    <property type="entry name" value="HD-domain/PDEase-like"/>
    <property type="match status" value="1"/>
</dbReference>
<protein>
    <submittedName>
        <fullName evidence="2">Phosphohydrolase</fullName>
    </submittedName>
</protein>
<dbReference type="EMBL" id="LWMH01000001">
    <property type="protein sequence ID" value="KZS48729.1"/>
    <property type="molecule type" value="Genomic_DNA"/>
</dbReference>
<dbReference type="Pfam" id="PF01966">
    <property type="entry name" value="HD"/>
    <property type="match status" value="1"/>
</dbReference>
<dbReference type="SMART" id="SM00471">
    <property type="entry name" value="HDc"/>
    <property type="match status" value="1"/>
</dbReference>
<dbReference type="Pfam" id="PF12395">
    <property type="entry name" value="DUF3658"/>
    <property type="match status" value="1"/>
</dbReference>
<dbReference type="PROSITE" id="PS51831">
    <property type="entry name" value="HD"/>
    <property type="match status" value="1"/>
</dbReference>
<dbReference type="Pfam" id="PF08874">
    <property type="entry name" value="DUF1835"/>
    <property type="match status" value="1"/>
</dbReference>
<reference evidence="2" key="1">
    <citation type="journal article" date="2016" name="Genome Announc.">
        <title>Draft genomes of two strains of Paenibacillus glucanolyticus with capability to degrade lignocellulose.</title>
        <authorList>
            <person name="Mathews S.L."/>
            <person name="Pawlak J."/>
            <person name="Grunden A.M."/>
        </authorList>
    </citation>
    <scope>NUCLEOTIDE SEQUENCE [LARGE SCALE GENOMIC DNA]</scope>
    <source>
        <strain evidence="2">SLM1</strain>
    </source>
</reference>
<keyword evidence="2" id="KW-0378">Hydrolase</keyword>
<comment type="caution">
    <text evidence="2">The sequence shown here is derived from an EMBL/GenBank/DDBJ whole genome shotgun (WGS) entry which is preliminary data.</text>
</comment>
<sequence length="603" mass="68820">MKSNERQIILHAQEFARSILERDSSGHDWWHIQRVTRIARILANLEGANVYICELSALLHDVADEKLNESKEAGYERVQNWLMQAGVETTDRELVLEIINTMSFSGGTGNTMRTLEGRIVQDADRLDALGVIGIARTFAYSGWKGQKMYDPFIPLREKMTQEEYRSGESTAINHFYEKLLKLKDRMNTESARLLADNKHQSLELFLQAFDKEWAIGNNAYLSESPIHRGNVTRVHISFDDSTAGSLKLMLQSNPGEIVVTLGDNLMVGPLPNDRDFSHSFSGRNEWIQERYSTAYADDRKQSMLQAAFSWHIWPQQLMEVPCLIWAGDSASEQLGLRRLLSLMPDHPDAMVINATSILHEQDPNTWYKGTYEMTPKKLQTVLNVSELVRLSPEEQAGYREEWSRLLNEDGTLRVLKGKELHTVSESYYDGDILEAAYRVEARHGFFKKSARIIGDVIGNGELTVPDLFVEYRVRHLIREGALVHTGDLSTMRNYSVSLVDPSIPEEQWSHEQRLAKVVKVRSLLREMMEINLSEKDVMEQLSQLDAAALGLTPSAQPEVDEGGIQALLGELLITYQQHREQRISVIESLVKMLNHWDQDTHKE</sequence>
<dbReference type="GO" id="GO:0016787">
    <property type="term" value="F:hydrolase activity"/>
    <property type="evidence" value="ECO:0007669"/>
    <property type="project" value="UniProtKB-KW"/>
</dbReference>
<dbReference type="PANTHER" id="PTHR33594">
    <property type="entry name" value="SUPERFAMILY HYDROLASE, PUTATIVE (AFU_ORTHOLOGUE AFUA_1G03035)-RELATED"/>
    <property type="match status" value="1"/>
</dbReference>
<organism evidence="2 3">
    <name type="scientific">Paenibacillus glucanolyticus</name>
    <dbReference type="NCBI Taxonomy" id="59843"/>
    <lineage>
        <taxon>Bacteria</taxon>
        <taxon>Bacillati</taxon>
        <taxon>Bacillota</taxon>
        <taxon>Bacilli</taxon>
        <taxon>Bacillales</taxon>
        <taxon>Paenibacillaceae</taxon>
        <taxon>Paenibacillus</taxon>
    </lineage>
</organism>